<comment type="caution">
    <text evidence="3">The sequence shown here is derived from an EMBL/GenBank/DDBJ whole genome shotgun (WGS) entry which is preliminary data.</text>
</comment>
<gene>
    <name evidence="3" type="ORF">JF625_13060</name>
</gene>
<evidence type="ECO:0000256" key="1">
    <source>
        <dbReference type="SAM" id="SignalP"/>
    </source>
</evidence>
<feature type="chain" id="PRO_5037406173" evidence="1">
    <location>
        <begin position="18"/>
        <end position="165"/>
    </location>
</feature>
<dbReference type="EMBL" id="JAEKLZ010000196">
    <property type="protein sequence ID" value="MBW8726070.1"/>
    <property type="molecule type" value="Genomic_DNA"/>
</dbReference>
<keyword evidence="3" id="KW-0946">Virion</keyword>
<dbReference type="SMART" id="SM00972">
    <property type="entry name" value="SCPU"/>
    <property type="match status" value="1"/>
</dbReference>
<proteinExistence type="predicted"/>
<accession>A0A952FMT8</accession>
<keyword evidence="3" id="KW-0167">Capsid protein</keyword>
<evidence type="ECO:0000313" key="3">
    <source>
        <dbReference type="EMBL" id="MBW8726070.1"/>
    </source>
</evidence>
<feature type="domain" description="Spore coat protein U/FanG" evidence="2">
    <location>
        <begin position="28"/>
        <end position="162"/>
    </location>
</feature>
<evidence type="ECO:0000259" key="2">
    <source>
        <dbReference type="Pfam" id="PF05229"/>
    </source>
</evidence>
<reference evidence="3" key="1">
    <citation type="submission" date="2020-06" db="EMBL/GenBank/DDBJ databases">
        <title>Stable isotope informed genome-resolved metagenomics uncovers potential trophic interactions in rhizosphere soil.</title>
        <authorList>
            <person name="Starr E.P."/>
            <person name="Shi S."/>
            <person name="Blazewicz S.J."/>
            <person name="Koch B.J."/>
            <person name="Probst A.J."/>
            <person name="Hungate B.A."/>
            <person name="Pett-Ridge J."/>
            <person name="Firestone M.K."/>
            <person name="Banfield J.F."/>
        </authorList>
    </citation>
    <scope>NUCLEOTIDE SEQUENCE</scope>
    <source>
        <strain evidence="3">YM_69_17</strain>
    </source>
</reference>
<sequence length="165" mass="16781">MRVSLSFLIGTTLAVLAPASIVQGATATTSFLVTATVLKFCTVVATPMAFGNYTSSAVSETTSTITVTCTAGTGYDIGLDAGGAAGAGVTTRQMSGTTVTTARLNYFLFSDSGRTVNWGNAVGTDTVHLTAGAVPIISTVYGRVPAGQFVAPDAYLDTINVTVTY</sequence>
<organism evidence="3 4">
    <name type="scientific">Inquilinus limosus</name>
    <dbReference type="NCBI Taxonomy" id="171674"/>
    <lineage>
        <taxon>Bacteria</taxon>
        <taxon>Pseudomonadati</taxon>
        <taxon>Pseudomonadota</taxon>
        <taxon>Alphaproteobacteria</taxon>
        <taxon>Rhodospirillales</taxon>
        <taxon>Rhodospirillaceae</taxon>
        <taxon>Inquilinus</taxon>
    </lineage>
</organism>
<dbReference type="Proteomes" id="UP000700706">
    <property type="component" value="Unassembled WGS sequence"/>
</dbReference>
<evidence type="ECO:0000313" key="4">
    <source>
        <dbReference type="Proteomes" id="UP000700706"/>
    </source>
</evidence>
<dbReference type="AlphaFoldDB" id="A0A952FMT8"/>
<name>A0A952FMT8_9PROT</name>
<protein>
    <submittedName>
        <fullName evidence="3">Spore coat protein U domain-containing protein</fullName>
    </submittedName>
</protein>
<keyword evidence="1" id="KW-0732">Signal</keyword>
<dbReference type="Pfam" id="PF05229">
    <property type="entry name" value="SCPU"/>
    <property type="match status" value="1"/>
</dbReference>
<dbReference type="PANTHER" id="PTHR37089">
    <property type="entry name" value="PROTEIN U-RELATED"/>
    <property type="match status" value="1"/>
</dbReference>
<dbReference type="PANTHER" id="PTHR37089:SF4">
    <property type="entry name" value="EXPORTED PROTEIN"/>
    <property type="match status" value="1"/>
</dbReference>
<feature type="signal peptide" evidence="1">
    <location>
        <begin position="1"/>
        <end position="17"/>
    </location>
</feature>
<dbReference type="InterPro" id="IPR053167">
    <property type="entry name" value="Spore_coat_component"/>
</dbReference>
<dbReference type="InterPro" id="IPR007893">
    <property type="entry name" value="Spore_coat_U/FanG"/>
</dbReference>